<evidence type="ECO:0000313" key="3">
    <source>
        <dbReference type="Proteomes" id="UP000027138"/>
    </source>
</evidence>
<accession>A0A067K7K7</accession>
<evidence type="ECO:0000256" key="1">
    <source>
        <dbReference type="SAM" id="MobiDB-lite"/>
    </source>
</evidence>
<evidence type="ECO:0000313" key="2">
    <source>
        <dbReference type="EMBL" id="KDP32201.1"/>
    </source>
</evidence>
<proteinExistence type="predicted"/>
<protein>
    <submittedName>
        <fullName evidence="2">Uncharacterized protein</fullName>
    </submittedName>
</protein>
<reference evidence="2 3" key="1">
    <citation type="journal article" date="2014" name="PLoS ONE">
        <title>Global Analysis of Gene Expression Profiles in Physic Nut (Jatropha curcas L.) Seedlings Exposed to Salt Stress.</title>
        <authorList>
            <person name="Zhang L."/>
            <person name="Zhang C."/>
            <person name="Wu P."/>
            <person name="Chen Y."/>
            <person name="Li M."/>
            <person name="Jiang H."/>
            <person name="Wu G."/>
        </authorList>
    </citation>
    <scope>NUCLEOTIDE SEQUENCE [LARGE SCALE GENOMIC DNA]</scope>
    <source>
        <strain evidence="3">cv. GZQX0401</strain>
        <tissue evidence="2">Young leaves</tissue>
    </source>
</reference>
<keyword evidence="3" id="KW-1185">Reference proteome</keyword>
<gene>
    <name evidence="2" type="ORF">JCGZ_13808</name>
</gene>
<dbReference type="EMBL" id="KK914589">
    <property type="protein sequence ID" value="KDP32201.1"/>
    <property type="molecule type" value="Genomic_DNA"/>
</dbReference>
<feature type="region of interest" description="Disordered" evidence="1">
    <location>
        <begin position="38"/>
        <end position="60"/>
    </location>
</feature>
<name>A0A067K7K7_JATCU</name>
<dbReference type="AlphaFoldDB" id="A0A067K7K7"/>
<sequence>MALNPLETARPHPRPLLLSFFRRPETRAAPPHRRLLAAAAPASPSLSPFVSRESNSRTKSYDLASIGTASQYPPRLSDGSRRSERRRNFTLFLSIAVHLLAQQTQGTAVAFRTDSSATSPVSSFFWRQLSLEFMSFFDHYLLHFRLN</sequence>
<dbReference type="Proteomes" id="UP000027138">
    <property type="component" value="Unassembled WGS sequence"/>
</dbReference>
<feature type="compositionally biased region" description="Low complexity" evidence="1">
    <location>
        <begin position="38"/>
        <end position="48"/>
    </location>
</feature>
<organism evidence="2 3">
    <name type="scientific">Jatropha curcas</name>
    <name type="common">Barbados nut</name>
    <dbReference type="NCBI Taxonomy" id="180498"/>
    <lineage>
        <taxon>Eukaryota</taxon>
        <taxon>Viridiplantae</taxon>
        <taxon>Streptophyta</taxon>
        <taxon>Embryophyta</taxon>
        <taxon>Tracheophyta</taxon>
        <taxon>Spermatophyta</taxon>
        <taxon>Magnoliopsida</taxon>
        <taxon>eudicotyledons</taxon>
        <taxon>Gunneridae</taxon>
        <taxon>Pentapetalae</taxon>
        <taxon>rosids</taxon>
        <taxon>fabids</taxon>
        <taxon>Malpighiales</taxon>
        <taxon>Euphorbiaceae</taxon>
        <taxon>Crotonoideae</taxon>
        <taxon>Jatropheae</taxon>
        <taxon>Jatropha</taxon>
    </lineage>
</organism>